<protein>
    <submittedName>
        <fullName evidence="2">Uncharacterized protein</fullName>
    </submittedName>
</protein>
<keyword evidence="1" id="KW-1133">Transmembrane helix</keyword>
<dbReference type="Proteomes" id="UP001157034">
    <property type="component" value="Unassembled WGS sequence"/>
</dbReference>
<accession>A0ABQ6KED5</accession>
<feature type="transmembrane region" description="Helical" evidence="1">
    <location>
        <begin position="50"/>
        <end position="68"/>
    </location>
</feature>
<gene>
    <name evidence="2" type="ORF">GCM10025881_34900</name>
</gene>
<keyword evidence="1" id="KW-0472">Membrane</keyword>
<sequence length="196" mass="21880">MNTSQPVHLSLVADYTYDEGVKRATGTADVRLVDDLSLWDRMLHWLSQDGWKWILIGLGLIILAGYIFKKRFSRRFKSSPHINARPRTFGMPSGQSRGEFKKSLGHRLLPFVADRATFRYAPGTAGFPRLKLKAVGRGAGEVTNWKALASAHRPEKSVEVNGTRFDKDMTRSPRLGAGSLITAQTTDMKYECAPNA</sequence>
<organism evidence="2 3">
    <name type="scientific">Pseudolysinimonas kribbensis</name>
    <dbReference type="NCBI Taxonomy" id="433641"/>
    <lineage>
        <taxon>Bacteria</taxon>
        <taxon>Bacillati</taxon>
        <taxon>Actinomycetota</taxon>
        <taxon>Actinomycetes</taxon>
        <taxon>Micrococcales</taxon>
        <taxon>Microbacteriaceae</taxon>
        <taxon>Pseudolysinimonas</taxon>
    </lineage>
</organism>
<evidence type="ECO:0000313" key="3">
    <source>
        <dbReference type="Proteomes" id="UP001157034"/>
    </source>
</evidence>
<evidence type="ECO:0000256" key="1">
    <source>
        <dbReference type="SAM" id="Phobius"/>
    </source>
</evidence>
<evidence type="ECO:0000313" key="2">
    <source>
        <dbReference type="EMBL" id="GMA96666.1"/>
    </source>
</evidence>
<keyword evidence="3" id="KW-1185">Reference proteome</keyword>
<keyword evidence="1" id="KW-0812">Transmembrane</keyword>
<comment type="caution">
    <text evidence="2">The sequence shown here is derived from an EMBL/GenBank/DDBJ whole genome shotgun (WGS) entry which is preliminary data.</text>
</comment>
<proteinExistence type="predicted"/>
<dbReference type="EMBL" id="BSVB01000001">
    <property type="protein sequence ID" value="GMA96666.1"/>
    <property type="molecule type" value="Genomic_DNA"/>
</dbReference>
<name>A0ABQ6KED5_9MICO</name>
<reference evidence="3" key="1">
    <citation type="journal article" date="2019" name="Int. J. Syst. Evol. Microbiol.">
        <title>The Global Catalogue of Microorganisms (GCM) 10K type strain sequencing project: providing services to taxonomists for standard genome sequencing and annotation.</title>
        <authorList>
            <consortium name="The Broad Institute Genomics Platform"/>
            <consortium name="The Broad Institute Genome Sequencing Center for Infectious Disease"/>
            <person name="Wu L."/>
            <person name="Ma J."/>
        </authorList>
    </citation>
    <scope>NUCLEOTIDE SEQUENCE [LARGE SCALE GENOMIC DNA]</scope>
    <source>
        <strain evidence="3">NBRC 108894</strain>
    </source>
</reference>